<dbReference type="InterPro" id="IPR005756">
    <property type="entry name" value="Ribosomal_uL24_euk/arc"/>
</dbReference>
<sequence length="123" mass="14670">MPKIKSKQPRKQRKFLREAPLHIRQKIMRSTLSKELRKKYKRRTVPIRRGDKVEVMRGDFKGHVGKVENVDLKRYRVYVEGVTIQKADGTSTYYPLHPSNLRIVELNLKDEKRVEMLERKLKG</sequence>
<dbReference type="STRING" id="523846.Mfer_0864"/>
<evidence type="ECO:0000256" key="2">
    <source>
        <dbReference type="ARBA" id="ARBA00022980"/>
    </source>
</evidence>
<keyword evidence="7" id="KW-1185">Reference proteome</keyword>
<gene>
    <name evidence="4" type="primary">rpl24</name>
    <name evidence="6" type="ordered locus">Mfer_0864</name>
</gene>
<dbReference type="InterPro" id="IPR041988">
    <property type="entry name" value="Ribosomal_uL24_KOW"/>
</dbReference>
<dbReference type="Gene3D" id="2.30.30.30">
    <property type="match status" value="1"/>
</dbReference>
<dbReference type="InterPro" id="IPR008991">
    <property type="entry name" value="Translation_prot_SH3-like_sf"/>
</dbReference>
<dbReference type="OrthoDB" id="10899at2157"/>
<organism evidence="6 7">
    <name type="scientific">Methanothermus fervidus (strain ATCC 43054 / DSM 2088 / JCM 10308 / V24 S)</name>
    <dbReference type="NCBI Taxonomy" id="523846"/>
    <lineage>
        <taxon>Archaea</taxon>
        <taxon>Methanobacteriati</taxon>
        <taxon>Methanobacteriota</taxon>
        <taxon>Methanomada group</taxon>
        <taxon>Methanobacteria</taxon>
        <taxon>Methanobacteriales</taxon>
        <taxon>Methanothermaceae</taxon>
        <taxon>Methanothermus</taxon>
    </lineage>
</organism>
<name>E3GZD0_METFV</name>
<protein>
    <recommendedName>
        <fullName evidence="4">Large ribosomal subunit protein uL24</fullName>
    </recommendedName>
</protein>
<dbReference type="GO" id="GO:0006412">
    <property type="term" value="P:translation"/>
    <property type="evidence" value="ECO:0007669"/>
    <property type="project" value="UniProtKB-UniRule"/>
</dbReference>
<dbReference type="HAMAP" id="MF_01326_A">
    <property type="entry name" value="Ribosomal_uL24_A"/>
    <property type="match status" value="1"/>
</dbReference>
<dbReference type="GO" id="GO:0003735">
    <property type="term" value="F:structural constituent of ribosome"/>
    <property type="evidence" value="ECO:0007669"/>
    <property type="project" value="UniProtKB-UniRule"/>
</dbReference>
<dbReference type="FunFam" id="2.30.30.30:FF:000009">
    <property type="entry name" value="60S ribosomal protein L26"/>
    <property type="match status" value="1"/>
</dbReference>
<dbReference type="PANTHER" id="PTHR11143">
    <property type="entry name" value="60S RIBOSOMAL PROTEIN L26 FAMILY MEMBER"/>
    <property type="match status" value="1"/>
</dbReference>
<comment type="similarity">
    <text evidence="1 4">Belongs to the universal ribosomal protein uL24 family.</text>
</comment>
<proteinExistence type="inferred from homology"/>
<reference evidence="6 7" key="1">
    <citation type="journal article" date="2010" name="Stand. Genomic Sci.">
        <title>Complete genome sequence of Methanothermus fervidus type strain (V24S).</title>
        <authorList>
            <person name="Anderson I."/>
            <person name="Djao O.D."/>
            <person name="Misra M."/>
            <person name="Chertkov O."/>
            <person name="Nolan M."/>
            <person name="Lucas S."/>
            <person name="Lapidus A."/>
            <person name="Del Rio T.G."/>
            <person name="Tice H."/>
            <person name="Cheng J.F."/>
            <person name="Tapia R."/>
            <person name="Han C."/>
            <person name="Goodwin L."/>
            <person name="Pitluck S."/>
            <person name="Liolios K."/>
            <person name="Ivanova N."/>
            <person name="Mavromatis K."/>
            <person name="Mikhailova N."/>
            <person name="Pati A."/>
            <person name="Brambilla E."/>
            <person name="Chen A."/>
            <person name="Palaniappan K."/>
            <person name="Land M."/>
            <person name="Hauser L."/>
            <person name="Chang Y.J."/>
            <person name="Jeffries C.D."/>
            <person name="Sikorski J."/>
            <person name="Spring S."/>
            <person name="Rohde M."/>
            <person name="Eichinger K."/>
            <person name="Huber H."/>
            <person name="Wirth R."/>
            <person name="Goker M."/>
            <person name="Detter J.C."/>
            <person name="Woyke T."/>
            <person name="Bristow J."/>
            <person name="Eisen J.A."/>
            <person name="Markowitz V."/>
            <person name="Hugenholtz P."/>
            <person name="Klenk H.P."/>
            <person name="Kyrpides N.C."/>
        </authorList>
    </citation>
    <scope>NUCLEOTIDE SEQUENCE [LARGE SCALE GENOMIC DNA]</scope>
    <source>
        <strain evidence="7">ATCC 43054 / DSM 2088 / JCM 10308 / V24 S</strain>
    </source>
</reference>
<dbReference type="InterPro" id="IPR014722">
    <property type="entry name" value="Rib_uL2_dom2"/>
</dbReference>
<evidence type="ECO:0000259" key="5">
    <source>
        <dbReference type="SMART" id="SM00739"/>
    </source>
</evidence>
<dbReference type="CDD" id="cd06089">
    <property type="entry name" value="KOW_RPL26"/>
    <property type="match status" value="1"/>
</dbReference>
<dbReference type="Proteomes" id="UP000002315">
    <property type="component" value="Chromosome"/>
</dbReference>
<keyword evidence="4" id="KW-0694">RNA-binding</keyword>
<dbReference type="SUPFAM" id="SSF50104">
    <property type="entry name" value="Translation proteins SH3-like domain"/>
    <property type="match status" value="1"/>
</dbReference>
<keyword evidence="4" id="KW-0699">rRNA-binding</keyword>
<comment type="function">
    <text evidence="4">Located at the polypeptide exit tunnel on the outside of the subunit.</text>
</comment>
<dbReference type="SMART" id="SM00739">
    <property type="entry name" value="KOW"/>
    <property type="match status" value="1"/>
</dbReference>
<comment type="subunit">
    <text evidence="4">Part of the 50S ribosomal subunit.</text>
</comment>
<dbReference type="Pfam" id="PF16906">
    <property type="entry name" value="Ribosomal_L26"/>
    <property type="match status" value="1"/>
</dbReference>
<dbReference type="NCBIfam" id="TIGR01080">
    <property type="entry name" value="rplX_A_E"/>
    <property type="match status" value="1"/>
</dbReference>
<dbReference type="InterPro" id="IPR005824">
    <property type="entry name" value="KOW"/>
</dbReference>
<dbReference type="AlphaFoldDB" id="E3GZD0"/>
<evidence type="ECO:0000313" key="6">
    <source>
        <dbReference type="EMBL" id="ADP77662.1"/>
    </source>
</evidence>
<evidence type="ECO:0000313" key="7">
    <source>
        <dbReference type="Proteomes" id="UP000002315"/>
    </source>
</evidence>
<dbReference type="EMBL" id="CP002278">
    <property type="protein sequence ID" value="ADP77662.1"/>
    <property type="molecule type" value="Genomic_DNA"/>
</dbReference>
<dbReference type="InterPro" id="IPR005825">
    <property type="entry name" value="Ribosomal_uL24_CS"/>
</dbReference>
<accession>E3GZD0</accession>
<dbReference type="KEGG" id="mfv:Mfer_0864"/>
<keyword evidence="3 4" id="KW-0687">Ribonucleoprotein</keyword>
<dbReference type="GO" id="GO:0015934">
    <property type="term" value="C:large ribosomal subunit"/>
    <property type="evidence" value="ECO:0007669"/>
    <property type="project" value="UniProtKB-UniRule"/>
</dbReference>
<evidence type="ECO:0000256" key="1">
    <source>
        <dbReference type="ARBA" id="ARBA00010618"/>
    </source>
</evidence>
<dbReference type="HOGENOM" id="CLU_093240_2_1_2"/>
<dbReference type="Pfam" id="PF00467">
    <property type="entry name" value="KOW"/>
    <property type="match status" value="1"/>
</dbReference>
<dbReference type="PROSITE" id="PS01108">
    <property type="entry name" value="RIBOSOMAL_L24"/>
    <property type="match status" value="1"/>
</dbReference>
<feature type="domain" description="KOW" evidence="5">
    <location>
        <begin position="46"/>
        <end position="73"/>
    </location>
</feature>
<evidence type="ECO:0000256" key="3">
    <source>
        <dbReference type="ARBA" id="ARBA00023274"/>
    </source>
</evidence>
<keyword evidence="2 4" id="KW-0689">Ribosomal protein</keyword>
<evidence type="ECO:0000256" key="4">
    <source>
        <dbReference type="HAMAP-Rule" id="MF_01326"/>
    </source>
</evidence>
<dbReference type="GO" id="GO:0019843">
    <property type="term" value="F:rRNA binding"/>
    <property type="evidence" value="ECO:0007669"/>
    <property type="project" value="UniProtKB-UniRule"/>
</dbReference>
<comment type="function">
    <text evidence="4">One of two assembly initiator proteins, it binds directly to the 5'-end of the 23S rRNA, where it nucleates assembly of the 50S subunit.</text>
</comment>